<reference evidence="1" key="1">
    <citation type="submission" date="2020-04" db="EMBL/GenBank/DDBJ databases">
        <authorList>
            <person name="Alioto T."/>
            <person name="Alioto T."/>
            <person name="Gomez Garrido J."/>
        </authorList>
    </citation>
    <scope>NUCLEOTIDE SEQUENCE</scope>
    <source>
        <strain evidence="1">A484AB</strain>
    </source>
</reference>
<gene>
    <name evidence="1" type="ORF">PACLA_8A050302</name>
</gene>
<protein>
    <submittedName>
        <fullName evidence="1">Uncharacterized protein</fullName>
    </submittedName>
</protein>
<dbReference type="EMBL" id="CACRXK020028430">
    <property type="protein sequence ID" value="CAB4041507.1"/>
    <property type="molecule type" value="Genomic_DNA"/>
</dbReference>
<dbReference type="Proteomes" id="UP001152795">
    <property type="component" value="Unassembled WGS sequence"/>
</dbReference>
<evidence type="ECO:0000313" key="2">
    <source>
        <dbReference type="Proteomes" id="UP001152795"/>
    </source>
</evidence>
<comment type="caution">
    <text evidence="1">The sequence shown here is derived from an EMBL/GenBank/DDBJ whole genome shotgun (WGS) entry which is preliminary data.</text>
</comment>
<name>A0A6S7K9V3_PARCT</name>
<organism evidence="1 2">
    <name type="scientific">Paramuricea clavata</name>
    <name type="common">Red gorgonian</name>
    <name type="synonym">Violescent sea-whip</name>
    <dbReference type="NCBI Taxonomy" id="317549"/>
    <lineage>
        <taxon>Eukaryota</taxon>
        <taxon>Metazoa</taxon>
        <taxon>Cnidaria</taxon>
        <taxon>Anthozoa</taxon>
        <taxon>Octocorallia</taxon>
        <taxon>Malacalcyonacea</taxon>
        <taxon>Plexauridae</taxon>
        <taxon>Paramuricea</taxon>
    </lineage>
</organism>
<accession>A0A6S7K9V3</accession>
<proteinExistence type="predicted"/>
<dbReference type="OrthoDB" id="10361822at2759"/>
<keyword evidence="2" id="KW-1185">Reference proteome</keyword>
<dbReference type="AlphaFoldDB" id="A0A6S7K9V3"/>
<sequence length="424" mass="47760">MTEQLRQPYPVNNWQKWPTLYSYCQSLATIASRKGYNFYVGAKRYGMKDKKNQLTPVKNYCHPGPSLSTLDEKKTKPVFVSGPNLANVVLMLQILQTLDGIPCYKSNDVVKFFGIMHYDGMPLNIGTFPRVDEKNVIFDGLTPTIPSKKTIELQRDGPGVLKKYISKHCTWINEVKEYDITDASGSFFINVFTEYGSAKGTSDAIKTAISDVIQDIQVCAPCIKENRHLDCAFSTLKDACNRCKDLQNGGQKVCCTSLKIIHVSSDQAAAQRKAHSELNGESSNDISNAGYVQYGFGMLHFCKNIISSARNYRLTDMSSSFTISMLTAIWASKSEESRRMRQVVPAAVFSFKDRHSDELCLQTVSKNLEDIVRDTRHVLVTLVPEQYRTYAVEAKTHTLLGRPLYITTNANGDFIWTSNSNCYW</sequence>
<evidence type="ECO:0000313" key="1">
    <source>
        <dbReference type="EMBL" id="CAB4041507.1"/>
    </source>
</evidence>